<feature type="region of interest" description="Disordered" evidence="7">
    <location>
        <begin position="507"/>
        <end position="573"/>
    </location>
</feature>
<dbReference type="InterPro" id="IPR044742">
    <property type="entry name" value="DEAD/DEAH_RhlB"/>
</dbReference>
<dbReference type="GO" id="GO:0003676">
    <property type="term" value="F:nucleic acid binding"/>
    <property type="evidence" value="ECO:0007669"/>
    <property type="project" value="InterPro"/>
</dbReference>
<dbReference type="InterPro" id="IPR027417">
    <property type="entry name" value="P-loop_NTPase"/>
</dbReference>
<dbReference type="Proteomes" id="UP000477070">
    <property type="component" value="Unassembled WGS sequence"/>
</dbReference>
<protein>
    <submittedName>
        <fullName evidence="12">DEAD/DEAH box helicase</fullName>
    </submittedName>
</protein>
<dbReference type="Pfam" id="PF00271">
    <property type="entry name" value="Helicase_C"/>
    <property type="match status" value="1"/>
</dbReference>
<dbReference type="PROSITE" id="PS51195">
    <property type="entry name" value="Q_MOTIF"/>
    <property type="match status" value="1"/>
</dbReference>
<dbReference type="EMBL" id="QBIU01000001">
    <property type="protein sequence ID" value="MWV69062.1"/>
    <property type="molecule type" value="Genomic_DNA"/>
</dbReference>
<dbReference type="GO" id="GO:0005829">
    <property type="term" value="C:cytosol"/>
    <property type="evidence" value="ECO:0007669"/>
    <property type="project" value="TreeGrafter"/>
</dbReference>
<feature type="compositionally biased region" description="Polar residues" evidence="7">
    <location>
        <begin position="563"/>
        <end position="573"/>
    </location>
</feature>
<dbReference type="GO" id="GO:0005524">
    <property type="term" value="F:ATP binding"/>
    <property type="evidence" value="ECO:0007669"/>
    <property type="project" value="UniProtKB-KW"/>
</dbReference>
<feature type="domain" description="DEAD-box RNA helicase Q" evidence="10">
    <location>
        <begin position="71"/>
        <end position="99"/>
    </location>
</feature>
<feature type="region of interest" description="Disordered" evidence="7">
    <location>
        <begin position="1"/>
        <end position="34"/>
    </location>
</feature>
<reference evidence="12 13" key="1">
    <citation type="journal article" date="2014" name="Genome Announc.">
        <title>Draft genome sequences of eight enterohepatic helicobacter species isolated from both laboratory and wild rodents.</title>
        <authorList>
            <person name="Sheh A."/>
            <person name="Shen Z."/>
            <person name="Fox J.G."/>
        </authorList>
    </citation>
    <scope>NUCLEOTIDE SEQUENCE [LARGE SCALE GENOMIC DNA]</scope>
    <source>
        <strain evidence="12 13">MIT 97-6194</strain>
    </source>
</reference>
<keyword evidence="13" id="KW-1185">Reference proteome</keyword>
<dbReference type="AlphaFoldDB" id="A0A347VIA0"/>
<sequence length="573" mass="65007">MDKKYNLDSTHGHKNKREKAKSHKKDSINTESFNTSITQTTNDIESNFYKKASSKHKQDSKNIEPLDQKLESFATLGLKKEVLKGIDEAGFTTPSPIQAKAIPPILERKDVIAQAQTGTGKTAAFALPILNNLKNTKEIQALVITPTRELAMQISEEIFKLGKFLKTKTICLYGGQSVKKQVELMNEKKPQVMIATPGRLLDNLKNSRIKNFAPSVVVLDESDEMLDMGFIDDIEEIFNFIPSNVQTLLFSATLPERIMQLADKILCEPVRIKITQNKVANTDISQRYYIINENERNDAIVRLIDTQSPTKSIIFTRTKREAHDLNAFLQEKGYASVELHGDMDQYLRRDSIKAFRDNKADILVATDVAARGLDISDISHVFNYHIPLNTESYVHRIGRTGRAGKKGIAITLATPLEYKDLKKIQSETRSTLELYEIPCESDDSIIRNILNAKVSDNAIDLYESVKDKIDNAQLILRLLSVYLKNNSRIGLSKEEVENAKLENLELDSKKVSPKSSRNTPKKDSKPSFKSRKDSKDSRESKMRKDSKPKYKTKETTRERAQNKKLQSGSKYYK</sequence>
<gene>
    <name evidence="11" type="ORF">DCO61_03255</name>
    <name evidence="12" type="ORF">LS64_007610</name>
</gene>
<feature type="domain" description="Helicase C-terminal" evidence="9">
    <location>
        <begin position="283"/>
        <end position="445"/>
    </location>
</feature>
<dbReference type="CDD" id="cd18787">
    <property type="entry name" value="SF2_C_DEAD"/>
    <property type="match status" value="1"/>
</dbReference>
<evidence type="ECO:0000256" key="2">
    <source>
        <dbReference type="ARBA" id="ARBA00022801"/>
    </source>
</evidence>
<evidence type="ECO:0000256" key="3">
    <source>
        <dbReference type="ARBA" id="ARBA00022806"/>
    </source>
</evidence>
<name>A0A347VIA0_9HELI</name>
<dbReference type="Gene3D" id="3.40.50.300">
    <property type="entry name" value="P-loop containing nucleotide triphosphate hydrolases"/>
    <property type="match status" value="2"/>
</dbReference>
<dbReference type="InterPro" id="IPR014001">
    <property type="entry name" value="Helicase_ATP-bd"/>
</dbReference>
<reference evidence="11 14" key="4">
    <citation type="submission" date="2019-12" db="EMBL/GenBank/DDBJ databases">
        <title>Multi-Generational Helicobacter saguini Isolates.</title>
        <authorList>
            <person name="Mannion A."/>
            <person name="Shen Z."/>
            <person name="Fox J.G."/>
        </authorList>
    </citation>
    <scope>NUCLEOTIDE SEQUENCE [LARGE SCALE GENOMIC DNA]</scope>
    <source>
        <strain evidence="11">16-048</strain>
        <strain evidence="14">16-048 (F4)</strain>
    </source>
</reference>
<dbReference type="EMBL" id="JRMP02000011">
    <property type="protein sequence ID" value="TLD94016.1"/>
    <property type="molecule type" value="Genomic_DNA"/>
</dbReference>
<comment type="similarity">
    <text evidence="5">Belongs to the DEAD box helicase family.</text>
</comment>
<dbReference type="SUPFAM" id="SSF52540">
    <property type="entry name" value="P-loop containing nucleoside triphosphate hydrolases"/>
    <property type="match status" value="1"/>
</dbReference>
<dbReference type="InterPro" id="IPR001650">
    <property type="entry name" value="Helicase_C-like"/>
</dbReference>
<dbReference type="CDD" id="cd00268">
    <property type="entry name" value="DEADc"/>
    <property type="match status" value="1"/>
</dbReference>
<evidence type="ECO:0000259" key="9">
    <source>
        <dbReference type="PROSITE" id="PS51194"/>
    </source>
</evidence>
<comment type="caution">
    <text evidence="12">The sequence shown here is derived from an EMBL/GenBank/DDBJ whole genome shotgun (WGS) entry which is preliminary data.</text>
</comment>
<evidence type="ECO:0000313" key="11">
    <source>
        <dbReference type="EMBL" id="MWV69062.1"/>
    </source>
</evidence>
<dbReference type="Proteomes" id="UP000029714">
    <property type="component" value="Unassembled WGS sequence"/>
</dbReference>
<feature type="compositionally biased region" description="Basic residues" evidence="7">
    <location>
        <begin position="12"/>
        <end position="24"/>
    </location>
</feature>
<dbReference type="SMART" id="SM00487">
    <property type="entry name" value="DEXDc"/>
    <property type="match status" value="1"/>
</dbReference>
<evidence type="ECO:0000313" key="13">
    <source>
        <dbReference type="Proteomes" id="UP000029714"/>
    </source>
</evidence>
<feature type="domain" description="Helicase ATP-binding" evidence="8">
    <location>
        <begin position="102"/>
        <end position="272"/>
    </location>
</feature>
<dbReference type="InterPro" id="IPR014014">
    <property type="entry name" value="RNA_helicase_DEAD_Q_motif"/>
</dbReference>
<dbReference type="InterPro" id="IPR050079">
    <property type="entry name" value="DEAD_box_RNA_helicase"/>
</dbReference>
<evidence type="ECO:0000256" key="5">
    <source>
        <dbReference type="ARBA" id="ARBA00038437"/>
    </source>
</evidence>
<evidence type="ECO:0000256" key="7">
    <source>
        <dbReference type="SAM" id="MobiDB-lite"/>
    </source>
</evidence>
<feature type="compositionally biased region" description="Basic and acidic residues" evidence="7">
    <location>
        <begin position="520"/>
        <end position="561"/>
    </location>
</feature>
<accession>A0A347VIA0</accession>
<dbReference type="RefSeq" id="WP_081948410.1">
    <property type="nucleotide sequence ID" value="NZ_JRMP02000011.1"/>
</dbReference>
<reference evidence="12" key="3">
    <citation type="submission" date="2018-04" db="EMBL/GenBank/DDBJ databases">
        <authorList>
            <person name="Sheh A."/>
            <person name="Shen Z."/>
            <person name="Mannion A.J."/>
            <person name="Fox J.G."/>
        </authorList>
    </citation>
    <scope>NUCLEOTIDE SEQUENCE</scope>
    <source>
        <strain evidence="12">MIT 97-6194</strain>
    </source>
</reference>
<dbReference type="PROSITE" id="PS51194">
    <property type="entry name" value="HELICASE_CTER"/>
    <property type="match status" value="1"/>
</dbReference>
<evidence type="ECO:0000259" key="10">
    <source>
        <dbReference type="PROSITE" id="PS51195"/>
    </source>
</evidence>
<dbReference type="GO" id="GO:0016787">
    <property type="term" value="F:hydrolase activity"/>
    <property type="evidence" value="ECO:0007669"/>
    <property type="project" value="UniProtKB-KW"/>
</dbReference>
<dbReference type="SMART" id="SM00490">
    <property type="entry name" value="HELICc"/>
    <property type="match status" value="1"/>
</dbReference>
<dbReference type="GO" id="GO:0003724">
    <property type="term" value="F:RNA helicase activity"/>
    <property type="evidence" value="ECO:0007669"/>
    <property type="project" value="InterPro"/>
</dbReference>
<dbReference type="OrthoDB" id="9805696at2"/>
<reference evidence="12 13" key="2">
    <citation type="journal article" date="2016" name="Infect. Immun.">
        <title>Helicobacter saguini, a Novel Helicobacter Isolated from Cotton-Top Tamarins with Ulcerative Colitis, Has Proinflammatory Properties and Induces Typhlocolitis and Dysplasia in Gnotobiotic IL-10-/- Mice.</title>
        <authorList>
            <person name="Shen Z."/>
            <person name="Mannion A."/>
            <person name="Whary M.T."/>
            <person name="Muthupalani S."/>
            <person name="Sheh A."/>
            <person name="Feng Y."/>
            <person name="Gong G."/>
            <person name="Vandamme P."/>
            <person name="Holcombe H.R."/>
            <person name="Paster B.J."/>
            <person name="Fox J.G."/>
        </authorList>
    </citation>
    <scope>NUCLEOTIDE SEQUENCE [LARGE SCALE GENOMIC DNA]</scope>
    <source>
        <strain evidence="12 13">MIT 97-6194</strain>
    </source>
</reference>
<dbReference type="STRING" id="1548018.LS64_14485"/>
<dbReference type="PROSITE" id="PS51192">
    <property type="entry name" value="HELICASE_ATP_BIND_1"/>
    <property type="match status" value="1"/>
</dbReference>
<dbReference type="InterPro" id="IPR011545">
    <property type="entry name" value="DEAD/DEAH_box_helicase_dom"/>
</dbReference>
<dbReference type="PANTHER" id="PTHR47959:SF1">
    <property type="entry name" value="ATP-DEPENDENT RNA HELICASE DBPA"/>
    <property type="match status" value="1"/>
</dbReference>
<feature type="short sequence motif" description="Q motif" evidence="6">
    <location>
        <begin position="71"/>
        <end position="99"/>
    </location>
</feature>
<evidence type="ECO:0000256" key="6">
    <source>
        <dbReference type="PROSITE-ProRule" id="PRU00552"/>
    </source>
</evidence>
<evidence type="ECO:0000313" key="14">
    <source>
        <dbReference type="Proteomes" id="UP000477070"/>
    </source>
</evidence>
<evidence type="ECO:0000256" key="4">
    <source>
        <dbReference type="ARBA" id="ARBA00022840"/>
    </source>
</evidence>
<keyword evidence="1" id="KW-0547">Nucleotide-binding</keyword>
<evidence type="ECO:0000256" key="1">
    <source>
        <dbReference type="ARBA" id="ARBA00022741"/>
    </source>
</evidence>
<keyword evidence="4" id="KW-0067">ATP-binding</keyword>
<dbReference type="Pfam" id="PF00270">
    <property type="entry name" value="DEAD"/>
    <property type="match status" value="1"/>
</dbReference>
<dbReference type="PANTHER" id="PTHR47959">
    <property type="entry name" value="ATP-DEPENDENT RNA HELICASE RHLE-RELATED"/>
    <property type="match status" value="1"/>
</dbReference>
<keyword evidence="3 12" id="KW-0347">Helicase</keyword>
<evidence type="ECO:0000259" key="8">
    <source>
        <dbReference type="PROSITE" id="PS51192"/>
    </source>
</evidence>
<proteinExistence type="inferred from homology"/>
<organism evidence="12 13">
    <name type="scientific">Helicobacter saguini</name>
    <dbReference type="NCBI Taxonomy" id="1548018"/>
    <lineage>
        <taxon>Bacteria</taxon>
        <taxon>Pseudomonadati</taxon>
        <taxon>Campylobacterota</taxon>
        <taxon>Epsilonproteobacteria</taxon>
        <taxon>Campylobacterales</taxon>
        <taxon>Helicobacteraceae</taxon>
        <taxon>Helicobacter</taxon>
    </lineage>
</organism>
<keyword evidence="2" id="KW-0378">Hydrolase</keyword>
<evidence type="ECO:0000313" key="12">
    <source>
        <dbReference type="EMBL" id="TLD94016.1"/>
    </source>
</evidence>